<proteinExistence type="predicted"/>
<reference evidence="1 2" key="1">
    <citation type="journal article" date="2016" name="Proc. Natl. Acad. Sci. U.S.A.">
        <title>Lipid metabolic changes in an early divergent fungus govern the establishment of a mutualistic symbiosis with endobacteria.</title>
        <authorList>
            <person name="Lastovetsky O.A."/>
            <person name="Gaspar M.L."/>
            <person name="Mondo S.J."/>
            <person name="LaButti K.M."/>
            <person name="Sandor L."/>
            <person name="Grigoriev I.V."/>
            <person name="Henry S.A."/>
            <person name="Pawlowska T.E."/>
        </authorList>
    </citation>
    <scope>NUCLEOTIDE SEQUENCE [LARGE SCALE GENOMIC DNA]</scope>
    <source>
        <strain evidence="1 2">ATCC 11559</strain>
    </source>
</reference>
<evidence type="ECO:0000313" key="1">
    <source>
        <dbReference type="EMBL" id="ORE19290.1"/>
    </source>
</evidence>
<organism evidence="1 2">
    <name type="scientific">Rhizopus microsporus</name>
    <dbReference type="NCBI Taxonomy" id="58291"/>
    <lineage>
        <taxon>Eukaryota</taxon>
        <taxon>Fungi</taxon>
        <taxon>Fungi incertae sedis</taxon>
        <taxon>Mucoromycota</taxon>
        <taxon>Mucoromycotina</taxon>
        <taxon>Mucoromycetes</taxon>
        <taxon>Mucorales</taxon>
        <taxon>Mucorineae</taxon>
        <taxon>Rhizopodaceae</taxon>
        <taxon>Rhizopus</taxon>
    </lineage>
</organism>
<dbReference type="VEuPathDB" id="FungiDB:BCV72DRAFT_310593"/>
<dbReference type="Proteomes" id="UP000242381">
    <property type="component" value="Unassembled WGS sequence"/>
</dbReference>
<protein>
    <submittedName>
        <fullName evidence="1">Uncharacterized protein</fullName>
    </submittedName>
</protein>
<name>A0A1X0S4S6_RHIZD</name>
<gene>
    <name evidence="1" type="ORF">BCV71DRAFT_283731</name>
</gene>
<sequence>MNDQINNRLIVNDEGAQRMIDNNSAMYYSNQMIIALNTTHRPVNTIKAYSAKQEEWKKWCLEQRFDDGEIVTDQKFRRNPDGIPIVLGRESVFVYVKAIADMYSKQKAFGLTPMAQQEDPSLGLFWILSKKKRGIIILDAETNSAF</sequence>
<evidence type="ECO:0000313" key="2">
    <source>
        <dbReference type="Proteomes" id="UP000242381"/>
    </source>
</evidence>
<accession>A0A1X0S4S6</accession>
<dbReference type="AlphaFoldDB" id="A0A1X0S4S6"/>
<dbReference type="EMBL" id="KV921313">
    <property type="protein sequence ID" value="ORE19290.1"/>
    <property type="molecule type" value="Genomic_DNA"/>
</dbReference>